<organism evidence="2">
    <name type="scientific">Harvfovirus sp</name>
    <dbReference type="NCBI Taxonomy" id="2487768"/>
    <lineage>
        <taxon>Viruses</taxon>
        <taxon>Varidnaviria</taxon>
        <taxon>Bamfordvirae</taxon>
        <taxon>Nucleocytoviricota</taxon>
        <taxon>Megaviricetes</taxon>
        <taxon>Imitervirales</taxon>
        <taxon>Mimiviridae</taxon>
        <taxon>Klosneuvirinae</taxon>
    </lineage>
</organism>
<accession>A0A3G5A3U7</accession>
<evidence type="ECO:0000313" key="2">
    <source>
        <dbReference type="EMBL" id="AYV81908.1"/>
    </source>
</evidence>
<sequence>KILLAGLCILVFVLIIWGIIYLKKDEENKGEVYRGGIGLIIAGVILFLLSSGMAIVTEGCKT</sequence>
<evidence type="ECO:0000256" key="1">
    <source>
        <dbReference type="SAM" id="Phobius"/>
    </source>
</evidence>
<keyword evidence="1" id="KW-0812">Transmembrane</keyword>
<keyword evidence="1" id="KW-0472">Membrane</keyword>
<gene>
    <name evidence="2" type="ORF">Harvfovirus76_6</name>
</gene>
<feature type="non-terminal residue" evidence="2">
    <location>
        <position position="1"/>
    </location>
</feature>
<name>A0A3G5A3U7_9VIRU</name>
<reference evidence="2" key="1">
    <citation type="submission" date="2018-10" db="EMBL/GenBank/DDBJ databases">
        <title>Hidden diversity of soil giant viruses.</title>
        <authorList>
            <person name="Schulz F."/>
            <person name="Alteio L."/>
            <person name="Goudeau D."/>
            <person name="Ryan E.M."/>
            <person name="Malmstrom R.R."/>
            <person name="Blanchard J."/>
            <person name="Woyke T."/>
        </authorList>
    </citation>
    <scope>NUCLEOTIDE SEQUENCE</scope>
    <source>
        <strain evidence="2">HAV1</strain>
    </source>
</reference>
<proteinExistence type="predicted"/>
<keyword evidence="1" id="KW-1133">Transmembrane helix</keyword>
<feature type="transmembrane region" description="Helical" evidence="1">
    <location>
        <begin position="34"/>
        <end position="56"/>
    </location>
</feature>
<protein>
    <submittedName>
        <fullName evidence="2">Uncharacterized protein</fullName>
    </submittedName>
</protein>
<dbReference type="EMBL" id="MK072318">
    <property type="protein sequence ID" value="AYV81908.1"/>
    <property type="molecule type" value="Genomic_DNA"/>
</dbReference>